<proteinExistence type="predicted"/>
<reference evidence="1" key="1">
    <citation type="submission" date="2021-01" db="EMBL/GenBank/DDBJ databases">
        <authorList>
            <consortium name="Genoscope - CEA"/>
            <person name="William W."/>
        </authorList>
    </citation>
    <scope>NUCLEOTIDE SEQUENCE</scope>
</reference>
<sequence>MLQQMRFNFHQQIRKNKIEDQLNEARKKFYNYGDNFNDQIISNQNSSSDFQLKILLELQNIEMEIQNDENFIISLAKSRFLEEIATPTLIQNFKTINTRLFEIFIKMIEFAKRNNLFWITLQFRHSQFLNCLQFLDRTKEFQTFINSLI</sequence>
<dbReference type="Proteomes" id="UP000692954">
    <property type="component" value="Unassembled WGS sequence"/>
</dbReference>
<accession>A0A8S1R0F1</accession>
<evidence type="ECO:0000313" key="1">
    <source>
        <dbReference type="EMBL" id="CAD8120844.1"/>
    </source>
</evidence>
<evidence type="ECO:0000313" key="2">
    <source>
        <dbReference type="Proteomes" id="UP000692954"/>
    </source>
</evidence>
<name>A0A8S1R0F1_9CILI</name>
<keyword evidence="2" id="KW-1185">Reference proteome</keyword>
<dbReference type="OrthoDB" id="300553at2759"/>
<dbReference type="AlphaFoldDB" id="A0A8S1R0F1"/>
<gene>
    <name evidence="1" type="ORF">PSON_ATCC_30995.1.T1280096</name>
</gene>
<protein>
    <submittedName>
        <fullName evidence="1">Uncharacterized protein</fullName>
    </submittedName>
</protein>
<organism evidence="1 2">
    <name type="scientific">Paramecium sonneborni</name>
    <dbReference type="NCBI Taxonomy" id="65129"/>
    <lineage>
        <taxon>Eukaryota</taxon>
        <taxon>Sar</taxon>
        <taxon>Alveolata</taxon>
        <taxon>Ciliophora</taxon>
        <taxon>Intramacronucleata</taxon>
        <taxon>Oligohymenophorea</taxon>
        <taxon>Peniculida</taxon>
        <taxon>Parameciidae</taxon>
        <taxon>Paramecium</taxon>
    </lineage>
</organism>
<dbReference type="EMBL" id="CAJJDN010000128">
    <property type="protein sequence ID" value="CAD8120844.1"/>
    <property type="molecule type" value="Genomic_DNA"/>
</dbReference>
<comment type="caution">
    <text evidence="1">The sequence shown here is derived from an EMBL/GenBank/DDBJ whole genome shotgun (WGS) entry which is preliminary data.</text>
</comment>